<evidence type="ECO:0000313" key="2">
    <source>
        <dbReference type="EMBL" id="MBE8715904.1"/>
    </source>
</evidence>
<dbReference type="InterPro" id="IPR036249">
    <property type="entry name" value="Thioredoxin-like_sf"/>
</dbReference>
<gene>
    <name evidence="2" type="ORF">C4F51_01710</name>
</gene>
<dbReference type="AlphaFoldDB" id="A0A928YSD9"/>
<organism evidence="2 3">
    <name type="scientific">Cellvibrio polysaccharolyticus</name>
    <dbReference type="NCBI Taxonomy" id="2082724"/>
    <lineage>
        <taxon>Bacteria</taxon>
        <taxon>Pseudomonadati</taxon>
        <taxon>Pseudomonadota</taxon>
        <taxon>Gammaproteobacteria</taxon>
        <taxon>Cellvibrionales</taxon>
        <taxon>Cellvibrionaceae</taxon>
        <taxon>Cellvibrio</taxon>
    </lineage>
</organism>
<sequence length="218" mass="24378">MNTVKIDIVSDIACPWCAIGFARLEKAIQQLQGEINFDVEWHPFELNPDSSSDGEPVAEMLSRKYGRTPEEIQSMQDNIQTIARDLGLNFDNLHQRDVRHTFHAHRLVKWAAEQGRATEMEKALFEAYFGHNAQIADPDVLADYAGRAGLDSAEARKVLLSDQYATDVRQDEARWQQAGIHSVPAFVINNQYLISGAQEPETLVEGLRNIANEAASAS</sequence>
<protein>
    <submittedName>
        <fullName evidence="2">DsbA family oxidoreductase</fullName>
    </submittedName>
</protein>
<reference evidence="2" key="1">
    <citation type="submission" date="2018-07" db="EMBL/GenBank/DDBJ databases">
        <title>Genome assembly of strain Ka43.</title>
        <authorList>
            <person name="Kukolya J."/>
            <person name="Nagy I."/>
            <person name="Horvath B."/>
            <person name="Toth A."/>
        </authorList>
    </citation>
    <scope>NUCLEOTIDE SEQUENCE</scope>
    <source>
        <strain evidence="2">KB43</strain>
    </source>
</reference>
<evidence type="ECO:0000313" key="3">
    <source>
        <dbReference type="Proteomes" id="UP000652567"/>
    </source>
</evidence>
<dbReference type="PANTHER" id="PTHR13887:SF41">
    <property type="entry name" value="THIOREDOXIN SUPERFAMILY PROTEIN"/>
    <property type="match status" value="1"/>
</dbReference>
<feature type="domain" description="DSBA-like thioredoxin" evidence="1">
    <location>
        <begin position="6"/>
        <end position="206"/>
    </location>
</feature>
<proteinExistence type="predicted"/>
<dbReference type="Proteomes" id="UP000652567">
    <property type="component" value="Unassembled WGS sequence"/>
</dbReference>
<comment type="caution">
    <text evidence="2">The sequence shown here is derived from an EMBL/GenBank/DDBJ whole genome shotgun (WGS) entry which is preliminary data.</text>
</comment>
<dbReference type="Gene3D" id="3.40.30.10">
    <property type="entry name" value="Glutaredoxin"/>
    <property type="match status" value="1"/>
</dbReference>
<dbReference type="SUPFAM" id="SSF52833">
    <property type="entry name" value="Thioredoxin-like"/>
    <property type="match status" value="1"/>
</dbReference>
<dbReference type="InterPro" id="IPR001853">
    <property type="entry name" value="DSBA-like_thioredoxin_dom"/>
</dbReference>
<dbReference type="PANTHER" id="PTHR13887">
    <property type="entry name" value="GLUTATHIONE S-TRANSFERASE KAPPA"/>
    <property type="match status" value="1"/>
</dbReference>
<name>A0A928YSD9_9GAMM</name>
<evidence type="ECO:0000259" key="1">
    <source>
        <dbReference type="Pfam" id="PF01323"/>
    </source>
</evidence>
<dbReference type="GO" id="GO:0016491">
    <property type="term" value="F:oxidoreductase activity"/>
    <property type="evidence" value="ECO:0007669"/>
    <property type="project" value="InterPro"/>
</dbReference>
<dbReference type="CDD" id="cd03024">
    <property type="entry name" value="DsbA_FrnE"/>
    <property type="match status" value="1"/>
</dbReference>
<dbReference type="RefSeq" id="WP_193906600.1">
    <property type="nucleotide sequence ID" value="NZ_PRDL01000001.1"/>
</dbReference>
<dbReference type="EMBL" id="PRDL01000001">
    <property type="protein sequence ID" value="MBE8715904.1"/>
    <property type="molecule type" value="Genomic_DNA"/>
</dbReference>
<accession>A0A928YSD9</accession>
<dbReference type="Pfam" id="PF01323">
    <property type="entry name" value="DSBA"/>
    <property type="match status" value="1"/>
</dbReference>
<keyword evidence="3" id="KW-1185">Reference proteome</keyword>